<dbReference type="Proteomes" id="UP000248808">
    <property type="component" value="Chromosome 1"/>
</dbReference>
<sequence length="171" mass="20365">MQHSFTLIHWYGPFELSEVIESDWGKERGLYLFTGKRKEDTESQIQYCGIAVQSYASRFKAHHKYWKIENEKKVWLGLIESTPYPNMNGAYLAYLKEPERLLTYYLQAPLNSKNRTLQPRPMTVINYWFDKNGTLRQKRNHVAQQNMPSVVSWDGEQWHLGDLKIYLDEEE</sequence>
<reference evidence="1 3" key="1">
    <citation type="submission" date="2018-06" db="EMBL/GenBank/DDBJ databases">
        <authorList>
            <consortium name="Pathogen Informatics"/>
            <person name="Doyle S."/>
        </authorList>
    </citation>
    <scope>NUCLEOTIDE SEQUENCE [LARGE SCALE GENOMIC DNA]</scope>
    <source>
        <strain evidence="1 3">NCTC10839</strain>
    </source>
</reference>
<accession>A0A2X4U1E9</accession>
<evidence type="ECO:0000313" key="2">
    <source>
        <dbReference type="EMBL" id="TPG97764.1"/>
    </source>
</evidence>
<dbReference type="EMBL" id="LS483458">
    <property type="protein sequence ID" value="SQH96615.1"/>
    <property type="molecule type" value="Genomic_DNA"/>
</dbReference>
<reference evidence="2 4" key="2">
    <citation type="submission" date="2019-01" db="EMBL/GenBank/DDBJ databases">
        <title>Comparative genomic analysis identifies haemin-independent Haemophilus haemolyticus: a formal re-classification of Haemophilus intermedius.</title>
        <authorList>
            <person name="Harris T.M."/>
            <person name="Price E.P."/>
            <person name="Sarovich D.S."/>
            <person name="Norskov-Lauritsen N."/>
            <person name="Beissbarth J."/>
            <person name="Chang A.B."/>
            <person name="Smith-Vaughan H.C."/>
        </authorList>
    </citation>
    <scope>NUCLEOTIDE SEQUENCE [LARGE SCALE GENOMIC DNA]</scope>
    <source>
        <strain evidence="2 4">CCUG 30218</strain>
    </source>
</reference>
<dbReference type="AlphaFoldDB" id="A0A2X4U1E9"/>
<evidence type="ECO:0000313" key="4">
    <source>
        <dbReference type="Proteomes" id="UP000318695"/>
    </source>
</evidence>
<dbReference type="GeneID" id="56957073"/>
<dbReference type="RefSeq" id="WP_032827201.1">
    <property type="nucleotide sequence ID" value="NZ_LS483458.1"/>
</dbReference>
<evidence type="ECO:0008006" key="5">
    <source>
        <dbReference type="Google" id="ProtNLM"/>
    </source>
</evidence>
<name>A0A2X4U1E9_HAEHA</name>
<evidence type="ECO:0000313" key="1">
    <source>
        <dbReference type="EMBL" id="SQH96615.1"/>
    </source>
</evidence>
<organism evidence="1 3">
    <name type="scientific">Haemophilus haemolyticus</name>
    <dbReference type="NCBI Taxonomy" id="726"/>
    <lineage>
        <taxon>Bacteria</taxon>
        <taxon>Pseudomonadati</taxon>
        <taxon>Pseudomonadota</taxon>
        <taxon>Gammaproteobacteria</taxon>
        <taxon>Pasteurellales</taxon>
        <taxon>Pasteurellaceae</taxon>
        <taxon>Haemophilus</taxon>
    </lineage>
</organism>
<dbReference type="Proteomes" id="UP000318695">
    <property type="component" value="Unassembled WGS sequence"/>
</dbReference>
<dbReference type="KEGG" id="hhz:NCTC10839_00476"/>
<proteinExistence type="predicted"/>
<dbReference type="EMBL" id="SDPI01000048">
    <property type="protein sequence ID" value="TPG97764.1"/>
    <property type="molecule type" value="Genomic_DNA"/>
</dbReference>
<evidence type="ECO:0000313" key="3">
    <source>
        <dbReference type="Proteomes" id="UP000248808"/>
    </source>
</evidence>
<gene>
    <name evidence="2" type="ORF">EUX54_08210</name>
    <name evidence="1" type="ORF">NCTC10839_00476</name>
</gene>
<protein>
    <recommendedName>
        <fullName evidence="5">GIY-YIG domain-containing protein</fullName>
    </recommendedName>
</protein>